<dbReference type="CDD" id="cd09988">
    <property type="entry name" value="Formimidoylglutamase"/>
    <property type="match status" value="1"/>
</dbReference>
<organism evidence="9 10">
    <name type="scientific">Edaphobacillus lindanitolerans</name>
    <dbReference type="NCBI Taxonomy" id="550447"/>
    <lineage>
        <taxon>Bacteria</taxon>
        <taxon>Bacillati</taxon>
        <taxon>Bacillota</taxon>
        <taxon>Bacilli</taxon>
        <taxon>Bacillales</taxon>
        <taxon>Bacillaceae</taxon>
        <taxon>Edaphobacillus</taxon>
    </lineage>
</organism>
<feature type="binding site" evidence="5 7">
    <location>
        <position position="234"/>
    </location>
    <ligand>
        <name>Mn(2+)</name>
        <dbReference type="ChEBI" id="CHEBI:29035"/>
        <label>2</label>
    </ligand>
</feature>
<dbReference type="PROSITE" id="PS51409">
    <property type="entry name" value="ARGINASE_2"/>
    <property type="match status" value="1"/>
</dbReference>
<dbReference type="EC" id="3.5.3.8" evidence="5 6"/>
<dbReference type="Pfam" id="PF00491">
    <property type="entry name" value="Arginase"/>
    <property type="match status" value="1"/>
</dbReference>
<dbReference type="GO" id="GO:0019557">
    <property type="term" value="P:L-histidine catabolic process to glutamate and formate"/>
    <property type="evidence" value="ECO:0007669"/>
    <property type="project" value="UniProtKB-UniPathway"/>
</dbReference>
<dbReference type="RefSeq" id="WP_144264330.1">
    <property type="nucleotide sequence ID" value="NZ_FTPL01000002.1"/>
</dbReference>
<dbReference type="InterPro" id="IPR023696">
    <property type="entry name" value="Ureohydrolase_dom_sf"/>
</dbReference>
<evidence type="ECO:0000256" key="2">
    <source>
        <dbReference type="ARBA" id="ARBA00022801"/>
    </source>
</evidence>
<feature type="binding site" evidence="7">
    <location>
        <position position="148"/>
    </location>
    <ligand>
        <name>Mn(2+)</name>
        <dbReference type="ChEBI" id="CHEBI:29035"/>
        <label>1</label>
    </ligand>
</feature>
<comment type="function">
    <text evidence="5">Catalyzes the conversion of N-formimidoyl-L-glutamate to L-glutamate and formamide.</text>
</comment>
<comment type="cofactor">
    <cofactor evidence="5 7">
        <name>Mn(2+)</name>
        <dbReference type="ChEBI" id="CHEBI:29035"/>
    </cofactor>
    <text evidence="5 7">Binds 2 manganese ions per subunit.</text>
</comment>
<dbReference type="InterPro" id="IPR005923">
    <property type="entry name" value="HutG"/>
</dbReference>
<dbReference type="Proteomes" id="UP000187550">
    <property type="component" value="Unassembled WGS sequence"/>
</dbReference>
<keyword evidence="4 5" id="KW-0464">Manganese</keyword>
<reference evidence="10" key="1">
    <citation type="submission" date="2017-01" db="EMBL/GenBank/DDBJ databases">
        <authorList>
            <person name="Varghese N."/>
            <person name="Submissions S."/>
        </authorList>
    </citation>
    <scope>NUCLEOTIDE SEQUENCE [LARGE SCALE GENOMIC DNA]</scope>
    <source>
        <strain evidence="10">MNA4</strain>
    </source>
</reference>
<evidence type="ECO:0000256" key="7">
    <source>
        <dbReference type="PIRSR" id="PIRSR036979-1"/>
    </source>
</evidence>
<dbReference type="AlphaFoldDB" id="A0A1U7PKP3"/>
<evidence type="ECO:0000313" key="10">
    <source>
        <dbReference type="Proteomes" id="UP000187550"/>
    </source>
</evidence>
<dbReference type="PANTHER" id="PTHR11358:SF35">
    <property type="entry name" value="FORMIMIDOYLGLUTAMASE"/>
    <property type="match status" value="1"/>
</dbReference>
<evidence type="ECO:0000256" key="1">
    <source>
        <dbReference type="ARBA" id="ARBA00022723"/>
    </source>
</evidence>
<evidence type="ECO:0000256" key="4">
    <source>
        <dbReference type="ARBA" id="ARBA00023211"/>
    </source>
</evidence>
<feature type="binding site" evidence="5">
    <location>
        <position position="148"/>
    </location>
    <ligand>
        <name>Mn(2+)</name>
        <dbReference type="ChEBI" id="CHEBI:29035"/>
        <label>2</label>
    </ligand>
</feature>
<dbReference type="EMBL" id="FTPL01000002">
    <property type="protein sequence ID" value="SIT85628.1"/>
    <property type="molecule type" value="Genomic_DNA"/>
</dbReference>
<evidence type="ECO:0000256" key="6">
    <source>
        <dbReference type="NCBIfam" id="TIGR01227"/>
    </source>
</evidence>
<gene>
    <name evidence="5" type="primary">hutG</name>
    <name evidence="9" type="ORF">SAMN05428946_1852</name>
</gene>
<dbReference type="Gene3D" id="3.40.800.10">
    <property type="entry name" value="Ureohydrolase domain"/>
    <property type="match status" value="1"/>
</dbReference>
<comment type="similarity">
    <text evidence="5 8">Belongs to the arginase family.</text>
</comment>
<comment type="pathway">
    <text evidence="5">Amino-acid degradation; L-histidine degradation into L-glutamate; L-glutamate from N-formimidoyl-L-glutamate (hydrolase route): step 1/1.</text>
</comment>
<dbReference type="SUPFAM" id="SSF52768">
    <property type="entry name" value="Arginase/deacetylase"/>
    <property type="match status" value="1"/>
</dbReference>
<feature type="binding site" evidence="7">
    <location>
        <position position="236"/>
    </location>
    <ligand>
        <name>Mn(2+)</name>
        <dbReference type="ChEBI" id="CHEBI:29035"/>
        <label>1</label>
    </ligand>
</feature>
<dbReference type="STRING" id="550447.SAMN05428946_1852"/>
<dbReference type="GO" id="GO:0033389">
    <property type="term" value="P:putrescine biosynthetic process from arginine, via agmatine"/>
    <property type="evidence" value="ECO:0007669"/>
    <property type="project" value="TreeGrafter"/>
</dbReference>
<feature type="binding site" evidence="5 7">
    <location>
        <position position="120"/>
    </location>
    <ligand>
        <name>Mn(2+)</name>
        <dbReference type="ChEBI" id="CHEBI:29035"/>
        <label>1</label>
    </ligand>
</feature>
<proteinExistence type="inferred from homology"/>
<dbReference type="GO" id="GO:0030145">
    <property type="term" value="F:manganese ion binding"/>
    <property type="evidence" value="ECO:0007669"/>
    <property type="project" value="UniProtKB-UniRule"/>
</dbReference>
<feature type="binding site" evidence="5">
    <location>
        <position position="236"/>
    </location>
    <ligand>
        <name>Mn(2+)</name>
        <dbReference type="ChEBI" id="CHEBI:29035"/>
        <label>2</label>
    </ligand>
</feature>
<dbReference type="HAMAP" id="MF_00737">
    <property type="entry name" value="Formimidoylglutam"/>
    <property type="match status" value="1"/>
</dbReference>
<protein>
    <recommendedName>
        <fullName evidence="5 6">Formimidoylglutamase</fullName>
        <ecNumber evidence="5 6">3.5.3.8</ecNumber>
    </recommendedName>
    <alternativeName>
        <fullName evidence="5">Formiminoglutamase</fullName>
    </alternativeName>
    <alternativeName>
        <fullName evidence="5">Formiminoglutamate hydrolase</fullName>
    </alternativeName>
</protein>
<evidence type="ECO:0000313" key="9">
    <source>
        <dbReference type="EMBL" id="SIT85628.1"/>
    </source>
</evidence>
<dbReference type="GO" id="GO:0050415">
    <property type="term" value="F:formimidoylglutamase activity"/>
    <property type="evidence" value="ECO:0007669"/>
    <property type="project" value="UniProtKB-UniRule"/>
</dbReference>
<dbReference type="UniPathway" id="UPA00379">
    <property type="reaction ID" value="UER00552"/>
</dbReference>
<keyword evidence="10" id="KW-1185">Reference proteome</keyword>
<feature type="binding site" evidence="5">
    <location>
        <position position="234"/>
    </location>
    <ligand>
        <name>Mn(2+)</name>
        <dbReference type="ChEBI" id="CHEBI:29035"/>
        <label>1</label>
    </ligand>
</feature>
<evidence type="ECO:0000256" key="5">
    <source>
        <dbReference type="HAMAP-Rule" id="MF_00737"/>
    </source>
</evidence>
<dbReference type="InterPro" id="IPR006035">
    <property type="entry name" value="Ureohydrolase"/>
</dbReference>
<feature type="binding site" evidence="5">
    <location>
        <position position="146"/>
    </location>
    <ligand>
        <name>Mn(2+)</name>
        <dbReference type="ChEBI" id="CHEBI:29035"/>
        <label>2</label>
    </ligand>
</feature>
<feature type="binding site" evidence="5 7">
    <location>
        <position position="146"/>
    </location>
    <ligand>
        <name>Mn(2+)</name>
        <dbReference type="ChEBI" id="CHEBI:29035"/>
        <label>1</label>
    </ligand>
</feature>
<dbReference type="PIRSF" id="PIRSF036979">
    <property type="entry name" value="Arginase"/>
    <property type="match status" value="1"/>
</dbReference>
<comment type="catalytic activity">
    <reaction evidence="5">
        <text>N-formimidoyl-L-glutamate + H2O = formamide + L-glutamate</text>
        <dbReference type="Rhea" id="RHEA:22492"/>
        <dbReference type="ChEBI" id="CHEBI:15377"/>
        <dbReference type="ChEBI" id="CHEBI:16397"/>
        <dbReference type="ChEBI" id="CHEBI:29985"/>
        <dbReference type="ChEBI" id="CHEBI:58928"/>
        <dbReference type="EC" id="3.5.3.8"/>
    </reaction>
</comment>
<accession>A0A1U7PKP3</accession>
<feature type="binding site" evidence="5 7">
    <location>
        <position position="150"/>
    </location>
    <ligand>
        <name>Mn(2+)</name>
        <dbReference type="ChEBI" id="CHEBI:29035"/>
        <label>1</label>
    </ligand>
</feature>
<keyword evidence="1 5" id="KW-0479">Metal-binding</keyword>
<dbReference type="OrthoDB" id="9788689at2"/>
<evidence type="ECO:0000256" key="8">
    <source>
        <dbReference type="PROSITE-ProRule" id="PRU00742"/>
    </source>
</evidence>
<name>A0A1U7PKP3_9BACI</name>
<evidence type="ECO:0000256" key="3">
    <source>
        <dbReference type="ARBA" id="ARBA00022808"/>
    </source>
</evidence>
<keyword evidence="3 5" id="KW-0369">Histidine metabolism</keyword>
<dbReference type="PANTHER" id="PTHR11358">
    <property type="entry name" value="ARGINASE/AGMATINASE"/>
    <property type="match status" value="1"/>
</dbReference>
<dbReference type="GO" id="GO:0019556">
    <property type="term" value="P:L-histidine catabolic process to glutamate and formamide"/>
    <property type="evidence" value="ECO:0007669"/>
    <property type="project" value="UniProtKB-UniRule"/>
</dbReference>
<dbReference type="NCBIfam" id="TIGR01227">
    <property type="entry name" value="hutG"/>
    <property type="match status" value="1"/>
</dbReference>
<sequence length="312" mass="33513">MDFKSKWKGRIDSATDRAFFRYHQVVEEKQEEETAIALIGFCCDEGVRRNQGRPGAAEAPDALRRALAGLPWHGGDCKVADYGNVICEDGMLEEAQDALAEQAADAYAGGSKAVVLGGGHETLYGHYLGARLHLGPEAKLGIINIDAHFDLRPYDSETSSGTMFRQILDEDPKAGYFVLGIQRFGNTESLFDAASGFDVEYMPEEAVRMADPASIAARIHSFIDRHDAVIVTLCADVMNAASAPGVSAPSPFGLEPVTVRSIIRAACSHPDVLSFDISEVNPGLDENGRTIRLGAALTNEAILSMIGKAPEA</sequence>
<dbReference type="GO" id="GO:0008783">
    <property type="term" value="F:agmatinase activity"/>
    <property type="evidence" value="ECO:0007669"/>
    <property type="project" value="TreeGrafter"/>
</dbReference>
<keyword evidence="2 5" id="KW-0378">Hydrolase</keyword>